<feature type="compositionally biased region" description="Basic and acidic residues" evidence="2">
    <location>
        <begin position="52"/>
        <end position="88"/>
    </location>
</feature>
<dbReference type="OrthoDB" id="5328813at2759"/>
<evidence type="ECO:0000256" key="2">
    <source>
        <dbReference type="SAM" id="MobiDB-lite"/>
    </source>
</evidence>
<dbReference type="Proteomes" id="UP000244855">
    <property type="component" value="Unassembled WGS sequence"/>
</dbReference>
<dbReference type="EMBL" id="KZ805539">
    <property type="protein sequence ID" value="PVH94349.1"/>
    <property type="molecule type" value="Genomic_DNA"/>
</dbReference>
<evidence type="ECO:0000313" key="3">
    <source>
        <dbReference type="EMBL" id="PVH94349.1"/>
    </source>
</evidence>
<feature type="coiled-coil region" evidence="1">
    <location>
        <begin position="100"/>
        <end position="127"/>
    </location>
</feature>
<protein>
    <submittedName>
        <fullName evidence="3">Uncharacterized protein</fullName>
    </submittedName>
</protein>
<accession>A0A2V1DAZ0</accession>
<evidence type="ECO:0000256" key="1">
    <source>
        <dbReference type="SAM" id="Coils"/>
    </source>
</evidence>
<feature type="region of interest" description="Disordered" evidence="2">
    <location>
        <begin position="143"/>
        <end position="194"/>
    </location>
</feature>
<reference evidence="3 4" key="1">
    <citation type="journal article" date="2018" name="Sci. Rep.">
        <title>Comparative genomics provides insights into the lifestyle and reveals functional heterogeneity of dark septate endophytic fungi.</title>
        <authorList>
            <person name="Knapp D.G."/>
            <person name="Nemeth J.B."/>
            <person name="Barry K."/>
            <person name="Hainaut M."/>
            <person name="Henrissat B."/>
            <person name="Johnson J."/>
            <person name="Kuo A."/>
            <person name="Lim J.H.P."/>
            <person name="Lipzen A."/>
            <person name="Nolan M."/>
            <person name="Ohm R.A."/>
            <person name="Tamas L."/>
            <person name="Grigoriev I.V."/>
            <person name="Spatafora J.W."/>
            <person name="Nagy L.G."/>
            <person name="Kovacs G.M."/>
        </authorList>
    </citation>
    <scope>NUCLEOTIDE SEQUENCE [LARGE SCALE GENOMIC DNA]</scope>
    <source>
        <strain evidence="3 4">DSE2036</strain>
    </source>
</reference>
<feature type="region of interest" description="Disordered" evidence="2">
    <location>
        <begin position="1"/>
        <end position="96"/>
    </location>
</feature>
<name>A0A2V1DAZ0_9PLEO</name>
<keyword evidence="1" id="KW-0175">Coiled coil</keyword>
<keyword evidence="4" id="KW-1185">Reference proteome</keyword>
<evidence type="ECO:0000313" key="4">
    <source>
        <dbReference type="Proteomes" id="UP000244855"/>
    </source>
</evidence>
<dbReference type="AlphaFoldDB" id="A0A2V1DAZ0"/>
<gene>
    <name evidence="3" type="ORF">DM02DRAFT_194608</name>
</gene>
<proteinExistence type="predicted"/>
<feature type="compositionally biased region" description="Polar residues" evidence="2">
    <location>
        <begin position="143"/>
        <end position="174"/>
    </location>
</feature>
<organism evidence="3 4">
    <name type="scientific">Periconia macrospinosa</name>
    <dbReference type="NCBI Taxonomy" id="97972"/>
    <lineage>
        <taxon>Eukaryota</taxon>
        <taxon>Fungi</taxon>
        <taxon>Dikarya</taxon>
        <taxon>Ascomycota</taxon>
        <taxon>Pezizomycotina</taxon>
        <taxon>Dothideomycetes</taxon>
        <taxon>Pleosporomycetidae</taxon>
        <taxon>Pleosporales</taxon>
        <taxon>Massarineae</taxon>
        <taxon>Periconiaceae</taxon>
        <taxon>Periconia</taxon>
    </lineage>
</organism>
<sequence length="546" mass="62531">MTEAKKSDFSARLGVKRSKPPINAPPKAATATSSKLKRDEVQRRKNPFNDMLHTRSQKDKETRRSPSSKRTDTREESSRRSEDGRRTGDGVYDSRAAERIADLERALSLMKQEQEALREDMVKMRENGAAFQEMTEDYRRQLATTPAASSQNELWDSPSKNTQRMKSRSNSSHLRSPPGAFHSDSRPASRSSHSNAMDIFEEDEPPRQPRGFSDHRQDDLIDQTHDLRLQVAQLQDQIQSQELAYQSKFRVEAEWQELTARLHTAEKESEERLQHLLSLKSSISYMTRMEAQCTDSELSESLSQLANRVREWVISNFRKTKINYNNLPPSVAKALEIISPDYKHINDRLALYQALIASTLMQIFREPLIVGVPETGPLASLKQAAKIMKRDPSSYGEWRRCTIRSLEAVEGNTIRSERGELIHRLANELSHRLFTLTSTNVTPQARQSLEGILNTAADIRRTLWLQKAEYLVHFFRNQDGHSILFDDDRMESIHDIDGLDEDGDILLEREFGFCVFPSLEKFGDEHGENADVNNVLLKARVYCKAS</sequence>